<dbReference type="OrthoDB" id="407674at2759"/>
<reference evidence="2" key="1">
    <citation type="submission" date="2021-02" db="EMBL/GenBank/DDBJ databases">
        <authorList>
            <person name="Bekaert M."/>
        </authorList>
    </citation>
    <scope>NUCLEOTIDE SEQUENCE</scope>
    <source>
        <strain evidence="2">IoA-00</strain>
    </source>
</reference>
<keyword evidence="3" id="KW-1185">Reference proteome</keyword>
<evidence type="ECO:0000259" key="1">
    <source>
        <dbReference type="Pfam" id="PF02931"/>
    </source>
</evidence>
<dbReference type="GO" id="GO:0005230">
    <property type="term" value="F:extracellular ligand-gated monoatomic ion channel activity"/>
    <property type="evidence" value="ECO:0007669"/>
    <property type="project" value="InterPro"/>
</dbReference>
<dbReference type="InterPro" id="IPR036734">
    <property type="entry name" value="Neur_chan_lig-bd_sf"/>
</dbReference>
<accession>A0A7R8H342</accession>
<proteinExistence type="predicted"/>
<organism evidence="2 3">
    <name type="scientific">Lepeophtheirus salmonis</name>
    <name type="common">Salmon louse</name>
    <name type="synonym">Caligus salmonis</name>
    <dbReference type="NCBI Taxonomy" id="72036"/>
    <lineage>
        <taxon>Eukaryota</taxon>
        <taxon>Metazoa</taxon>
        <taxon>Ecdysozoa</taxon>
        <taxon>Arthropoda</taxon>
        <taxon>Crustacea</taxon>
        <taxon>Multicrustacea</taxon>
        <taxon>Hexanauplia</taxon>
        <taxon>Copepoda</taxon>
        <taxon>Siphonostomatoida</taxon>
        <taxon>Caligidae</taxon>
        <taxon>Lepeophtheirus</taxon>
    </lineage>
</organism>
<dbReference type="AlphaFoldDB" id="A0A7R8H342"/>
<evidence type="ECO:0000313" key="3">
    <source>
        <dbReference type="Proteomes" id="UP000675881"/>
    </source>
</evidence>
<gene>
    <name evidence="2" type="ORF">LSAA_4375</name>
</gene>
<dbReference type="InterPro" id="IPR006202">
    <property type="entry name" value="Neur_chan_lig-bd"/>
</dbReference>
<name>A0A7R8H342_LEPSM</name>
<dbReference type="Pfam" id="PF02931">
    <property type="entry name" value="Neur_chan_LBD"/>
    <property type="match status" value="1"/>
</dbReference>
<protein>
    <submittedName>
        <fullName evidence="2">HCL</fullName>
    </submittedName>
</protein>
<dbReference type="GO" id="GO:0016020">
    <property type="term" value="C:membrane"/>
    <property type="evidence" value="ECO:0007669"/>
    <property type="project" value="InterPro"/>
</dbReference>
<dbReference type="SUPFAM" id="SSF63712">
    <property type="entry name" value="Nicotinic receptor ligand binding domain-like"/>
    <property type="match status" value="1"/>
</dbReference>
<dbReference type="Proteomes" id="UP000675881">
    <property type="component" value="Chromosome 13"/>
</dbReference>
<evidence type="ECO:0000313" key="2">
    <source>
        <dbReference type="EMBL" id="CAF2823851.1"/>
    </source>
</evidence>
<dbReference type="EMBL" id="HG994592">
    <property type="protein sequence ID" value="CAF2823851.1"/>
    <property type="molecule type" value="Genomic_DNA"/>
</dbReference>
<sequence>MRPPKPGGAATTVSFHVTVMSLDTIDEGSMTYAADVFFAQEWKDHRLILPDNMTREYRLLPVEWLHLIWRPDSFFKNAKKDKNHSLHGQIDTFALMPHEF</sequence>
<feature type="domain" description="Neurotransmitter-gated ion-channel ligand-binding" evidence="1">
    <location>
        <begin position="2"/>
        <end position="87"/>
    </location>
</feature>
<dbReference type="Gene3D" id="2.70.170.10">
    <property type="entry name" value="Neurotransmitter-gated ion-channel ligand-binding domain"/>
    <property type="match status" value="1"/>
</dbReference>